<dbReference type="AlphaFoldDB" id="A0A6C0IYQ8"/>
<dbReference type="InterPro" id="IPR006368">
    <property type="entry name" value="GDP_Man_deHydtase"/>
</dbReference>
<sequence length="328" mass="36958">MRPVAVVTGATGQGGSYLCELLLEKDYHVKCLVRRSTYPIEISNLRPHLGEVSLYEGDVLDQSSIFKILSDCQDFDKIEVYNLAAQSHAGTSFDCPKFTFEVNTLSILNILETVRQLGMQNKCKIFQPSSSEMFGDTPENPQNESTLFNPKSLYGVSKLAAHYLIKNYREMYGLYASSGIMFNHESPRRSDKFVTQKIIKGLKSGKCFSIGNLESRRDWGHAKDYVKAMWVALQQDKADDYVISTGTSYSVRDFIEIAAKSMGNEIVWSGEKENEIGTINGEVAIKVSKEFYRPYTTGLLVGDPSKIEKLGWTRQYDIHSLIEDMIKG</sequence>
<dbReference type="FunFam" id="3.40.50.720:FF:000924">
    <property type="entry name" value="GDP-mannose 4,6 dehydratase"/>
    <property type="match status" value="1"/>
</dbReference>
<dbReference type="InterPro" id="IPR036291">
    <property type="entry name" value="NAD(P)-bd_dom_sf"/>
</dbReference>
<comment type="cofactor">
    <cofactor evidence="1">
        <name>NADP(+)</name>
        <dbReference type="ChEBI" id="CHEBI:58349"/>
    </cofactor>
</comment>
<organism evidence="6">
    <name type="scientific">viral metagenome</name>
    <dbReference type="NCBI Taxonomy" id="1070528"/>
    <lineage>
        <taxon>unclassified sequences</taxon>
        <taxon>metagenomes</taxon>
        <taxon>organismal metagenomes</taxon>
    </lineage>
</organism>
<dbReference type="EC" id="4.2.1.47" evidence="3"/>
<reference evidence="6" key="1">
    <citation type="journal article" date="2020" name="Nature">
        <title>Giant virus diversity and host interactions through global metagenomics.</title>
        <authorList>
            <person name="Schulz F."/>
            <person name="Roux S."/>
            <person name="Paez-Espino D."/>
            <person name="Jungbluth S."/>
            <person name="Walsh D.A."/>
            <person name="Denef V.J."/>
            <person name="McMahon K.D."/>
            <person name="Konstantinidis K.T."/>
            <person name="Eloe-Fadrosh E.A."/>
            <person name="Kyrpides N.C."/>
            <person name="Woyke T."/>
        </authorList>
    </citation>
    <scope>NUCLEOTIDE SEQUENCE</scope>
    <source>
        <strain evidence="6">GVMAG-M-3300025652-16</strain>
    </source>
</reference>
<dbReference type="CDD" id="cd05260">
    <property type="entry name" value="GDP_MD_SDR_e"/>
    <property type="match status" value="1"/>
</dbReference>
<accession>A0A6C0IYQ8</accession>
<dbReference type="InterPro" id="IPR016040">
    <property type="entry name" value="NAD(P)-bd_dom"/>
</dbReference>
<evidence type="ECO:0000256" key="1">
    <source>
        <dbReference type="ARBA" id="ARBA00001937"/>
    </source>
</evidence>
<evidence type="ECO:0000313" key="6">
    <source>
        <dbReference type="EMBL" id="QHT98488.1"/>
    </source>
</evidence>
<evidence type="ECO:0000256" key="3">
    <source>
        <dbReference type="ARBA" id="ARBA00011989"/>
    </source>
</evidence>
<proteinExistence type="inferred from homology"/>
<evidence type="ECO:0000259" key="5">
    <source>
        <dbReference type="Pfam" id="PF16363"/>
    </source>
</evidence>
<dbReference type="GO" id="GO:0008446">
    <property type="term" value="F:GDP-mannose 4,6-dehydratase activity"/>
    <property type="evidence" value="ECO:0007669"/>
    <property type="project" value="UniProtKB-EC"/>
</dbReference>
<dbReference type="Gene3D" id="3.40.50.720">
    <property type="entry name" value="NAD(P)-binding Rossmann-like Domain"/>
    <property type="match status" value="1"/>
</dbReference>
<dbReference type="GO" id="GO:0042351">
    <property type="term" value="P:'de novo' GDP-L-fucose biosynthetic process"/>
    <property type="evidence" value="ECO:0007669"/>
    <property type="project" value="TreeGrafter"/>
</dbReference>
<protein>
    <recommendedName>
        <fullName evidence="3">GDP-mannose 4,6-dehydratase</fullName>
        <ecNumber evidence="3">4.2.1.47</ecNumber>
    </recommendedName>
</protein>
<evidence type="ECO:0000256" key="4">
    <source>
        <dbReference type="ARBA" id="ARBA00023239"/>
    </source>
</evidence>
<dbReference type="EMBL" id="MN740292">
    <property type="protein sequence ID" value="QHT98488.1"/>
    <property type="molecule type" value="Genomic_DNA"/>
</dbReference>
<keyword evidence="4" id="KW-0456">Lyase</keyword>
<dbReference type="SUPFAM" id="SSF51735">
    <property type="entry name" value="NAD(P)-binding Rossmann-fold domains"/>
    <property type="match status" value="1"/>
</dbReference>
<dbReference type="Gene3D" id="3.90.25.10">
    <property type="entry name" value="UDP-galactose 4-epimerase, domain 1"/>
    <property type="match status" value="1"/>
</dbReference>
<evidence type="ECO:0000256" key="2">
    <source>
        <dbReference type="ARBA" id="ARBA00009263"/>
    </source>
</evidence>
<comment type="similarity">
    <text evidence="2">Belongs to the NAD(P)-dependent epimerase/dehydratase family. GDP-mannose 4,6-dehydratase subfamily.</text>
</comment>
<dbReference type="PANTHER" id="PTHR43715:SF1">
    <property type="entry name" value="GDP-MANNOSE 4,6 DEHYDRATASE"/>
    <property type="match status" value="1"/>
</dbReference>
<name>A0A6C0IYQ8_9ZZZZ</name>
<dbReference type="PANTHER" id="PTHR43715">
    <property type="entry name" value="GDP-MANNOSE 4,6-DEHYDRATASE"/>
    <property type="match status" value="1"/>
</dbReference>
<feature type="domain" description="NAD(P)-binding" evidence="5">
    <location>
        <begin position="7"/>
        <end position="325"/>
    </location>
</feature>
<dbReference type="Pfam" id="PF16363">
    <property type="entry name" value="GDP_Man_Dehyd"/>
    <property type="match status" value="1"/>
</dbReference>